<dbReference type="AlphaFoldDB" id="A0A6I8UQS5"/>
<protein>
    <submittedName>
        <fullName evidence="3">Uncharacterized protein</fullName>
    </submittedName>
</protein>
<reference evidence="3" key="2">
    <citation type="submission" date="2025-08" db="UniProtKB">
        <authorList>
            <consortium name="RefSeq"/>
        </authorList>
    </citation>
    <scope>IDENTIFICATION</scope>
    <source>
        <strain evidence="3">MV-25-SWS-2005</strain>
        <tissue evidence="3">Whole body</tissue>
    </source>
</reference>
<proteinExistence type="predicted"/>
<evidence type="ECO:0000313" key="2">
    <source>
        <dbReference type="Proteomes" id="UP000001819"/>
    </source>
</evidence>
<dbReference type="InParanoid" id="A0A6I8UQS5"/>
<evidence type="ECO:0000256" key="1">
    <source>
        <dbReference type="SAM" id="MobiDB-lite"/>
    </source>
</evidence>
<feature type="compositionally biased region" description="Acidic residues" evidence="1">
    <location>
        <begin position="14"/>
        <end position="34"/>
    </location>
</feature>
<name>A0A6I8UQS5_DROPS</name>
<accession>A0A6I8UQS5</accession>
<sequence>MNHFEEGTNPMDYCVEEPESGVTQESEDTSGEDSEPLRVREMIQLYNFATEQNKELKHVKSMYLASGKPLAPILEDGESYYSVTGSLSADEQIKEMEIEPNKENDDVGATTFCMTTKEDRTFLRQCLQCNKEKKNSVPIGSLEKSYTSSTTIRRTEKGIRIIIDILCESGDNTIDMVGSLVQTKIPSSRILTEFQNATLGLGIEMKPKPKQY</sequence>
<gene>
    <name evidence="3" type="primary">LOC4802556</name>
</gene>
<dbReference type="RefSeq" id="XP_001359454.3">
    <property type="nucleotide sequence ID" value="XM_001359417.3"/>
</dbReference>
<dbReference type="KEGG" id="dpo:4802556"/>
<organism evidence="2 3">
    <name type="scientific">Drosophila pseudoobscura pseudoobscura</name>
    <name type="common">Fruit fly</name>
    <dbReference type="NCBI Taxonomy" id="46245"/>
    <lineage>
        <taxon>Eukaryota</taxon>
        <taxon>Metazoa</taxon>
        <taxon>Ecdysozoa</taxon>
        <taxon>Arthropoda</taxon>
        <taxon>Hexapoda</taxon>
        <taxon>Insecta</taxon>
        <taxon>Pterygota</taxon>
        <taxon>Neoptera</taxon>
        <taxon>Endopterygota</taxon>
        <taxon>Diptera</taxon>
        <taxon>Brachycera</taxon>
        <taxon>Muscomorpha</taxon>
        <taxon>Ephydroidea</taxon>
        <taxon>Drosophilidae</taxon>
        <taxon>Drosophila</taxon>
        <taxon>Sophophora</taxon>
    </lineage>
</organism>
<evidence type="ECO:0000313" key="3">
    <source>
        <dbReference type="RefSeq" id="XP_001359454.3"/>
    </source>
</evidence>
<keyword evidence="2" id="KW-1185">Reference proteome</keyword>
<reference evidence="2" key="1">
    <citation type="submission" date="2024-06" db="UniProtKB">
        <authorList>
            <consortium name="RefSeq"/>
        </authorList>
    </citation>
    <scope>NUCLEOTIDE SEQUENCE [LARGE SCALE GENOMIC DNA]</scope>
    <source>
        <strain evidence="2">MV2-25</strain>
    </source>
</reference>
<dbReference type="Proteomes" id="UP000001819">
    <property type="component" value="Chromosome 2"/>
</dbReference>
<feature type="region of interest" description="Disordered" evidence="1">
    <location>
        <begin position="1"/>
        <end position="35"/>
    </location>
</feature>